<dbReference type="Proteomes" id="UP001318860">
    <property type="component" value="Unassembled WGS sequence"/>
</dbReference>
<feature type="compositionally biased region" description="Basic and acidic residues" evidence="1">
    <location>
        <begin position="374"/>
        <end position="398"/>
    </location>
</feature>
<name>A0ABR0WDZ4_REHGL</name>
<dbReference type="PANTHER" id="PTHR47877:SF3">
    <property type="entry name" value="LATE EMBRYOGENESIS ABUNDANT DOMAIN-CONTAINING PROTEIN _ LEA DOMAIN-CONTAINING PROTEIN"/>
    <property type="match status" value="1"/>
</dbReference>
<protein>
    <submittedName>
        <fullName evidence="2">Uncharacterized protein</fullName>
    </submittedName>
</protein>
<organism evidence="2 3">
    <name type="scientific">Rehmannia glutinosa</name>
    <name type="common">Chinese foxglove</name>
    <dbReference type="NCBI Taxonomy" id="99300"/>
    <lineage>
        <taxon>Eukaryota</taxon>
        <taxon>Viridiplantae</taxon>
        <taxon>Streptophyta</taxon>
        <taxon>Embryophyta</taxon>
        <taxon>Tracheophyta</taxon>
        <taxon>Spermatophyta</taxon>
        <taxon>Magnoliopsida</taxon>
        <taxon>eudicotyledons</taxon>
        <taxon>Gunneridae</taxon>
        <taxon>Pentapetalae</taxon>
        <taxon>asterids</taxon>
        <taxon>lamiids</taxon>
        <taxon>Lamiales</taxon>
        <taxon>Orobanchaceae</taxon>
        <taxon>Rehmannieae</taxon>
        <taxon>Rehmannia</taxon>
    </lineage>
</organism>
<sequence length="456" mass="48868">MPPPSTRPPVASACQPAPTQQQITPPAVQTVHQLPRPHSVRPPTITTQNLAAPPVQAVQHAAALFSGTSSRPPLISAITPVRNSRVGGEIRAPAPHLQSFRPAVASSPAVSQLRPLQRLPSQPIQTPLPPGPPPVALTNLVVPAPPNPSLPTVGSVPENRISTALPEICSTFHSLELADLEVLGNVEGNQTSTAASSDVVCLSDDEELWRLLRLINFYKKESSLTGHPVHGERVHQFVIVPVRVGGIEYSAKEDQTKEKDAEEEKKKGFVKEEKHGEISRDRKEEETQERKEGPSLEEISKLRGTAQHNTMEAIRAVEERYEKAKKTGPSAEQKGGALKDTAMEKGQQAKDCTEEKALEAKDVTASKGVALKDTAMEKGQQSKDYTEEKAMEAKDGKLSHNTLLKKSKAAKDTTVDTSMVATEYVGEKAVAAKDVTVESGKGAAGYAGKVASGVTV</sequence>
<reference evidence="2 3" key="1">
    <citation type="journal article" date="2021" name="Comput. Struct. Biotechnol. J.">
        <title>De novo genome assembly of the potent medicinal plant Rehmannia glutinosa using nanopore technology.</title>
        <authorList>
            <person name="Ma L."/>
            <person name="Dong C."/>
            <person name="Song C."/>
            <person name="Wang X."/>
            <person name="Zheng X."/>
            <person name="Niu Y."/>
            <person name="Chen S."/>
            <person name="Feng W."/>
        </authorList>
    </citation>
    <scope>NUCLEOTIDE SEQUENCE [LARGE SCALE GENOMIC DNA]</scope>
    <source>
        <strain evidence="2">DH-2019</strain>
    </source>
</reference>
<feature type="region of interest" description="Disordered" evidence="1">
    <location>
        <begin position="1"/>
        <end position="22"/>
    </location>
</feature>
<comment type="caution">
    <text evidence="2">The sequence shown here is derived from an EMBL/GenBank/DDBJ whole genome shotgun (WGS) entry which is preliminary data.</text>
</comment>
<feature type="compositionally biased region" description="Basic and acidic residues" evidence="1">
    <location>
        <begin position="251"/>
        <end position="301"/>
    </location>
</feature>
<accession>A0ABR0WDZ4</accession>
<feature type="region of interest" description="Disordered" evidence="1">
    <location>
        <begin position="251"/>
        <end position="309"/>
    </location>
</feature>
<keyword evidence="3" id="KW-1185">Reference proteome</keyword>
<feature type="compositionally biased region" description="Basic and acidic residues" evidence="1">
    <location>
        <begin position="341"/>
        <end position="354"/>
    </location>
</feature>
<dbReference type="EMBL" id="JABTTQ020000012">
    <property type="protein sequence ID" value="KAK6144385.1"/>
    <property type="molecule type" value="Genomic_DNA"/>
</dbReference>
<feature type="region of interest" description="Disordered" evidence="1">
    <location>
        <begin position="372"/>
        <end position="399"/>
    </location>
</feature>
<evidence type="ECO:0000313" key="2">
    <source>
        <dbReference type="EMBL" id="KAK6144385.1"/>
    </source>
</evidence>
<gene>
    <name evidence="2" type="ORF">DH2020_021205</name>
</gene>
<proteinExistence type="predicted"/>
<evidence type="ECO:0000313" key="3">
    <source>
        <dbReference type="Proteomes" id="UP001318860"/>
    </source>
</evidence>
<evidence type="ECO:0000256" key="1">
    <source>
        <dbReference type="SAM" id="MobiDB-lite"/>
    </source>
</evidence>
<dbReference type="PANTHER" id="PTHR47877">
    <property type="entry name" value="LATE EMBRYOGENESIS ABUNDANT DOMAIN-CONTAINING PROTEIN / LEA DOMAIN-CONTAINING PROTEIN"/>
    <property type="match status" value="1"/>
</dbReference>
<feature type="region of interest" description="Disordered" evidence="1">
    <location>
        <begin position="323"/>
        <end position="354"/>
    </location>
</feature>